<dbReference type="AlphaFoldDB" id="A0A813LZG6"/>
<evidence type="ECO:0000256" key="2">
    <source>
        <dbReference type="SAM" id="MobiDB-lite"/>
    </source>
</evidence>
<sequence>MLGAARMRRLMADDSGQHSTQRTLPESCSLVSGLCRLSPPPSPGQGRGPRARANPQAKGLPEQRSSERRSSARQDVEALVSEMQLVLKDHQRDQEHRFSASKIQELEALLKSSLDLGHEKSQESLLNRIQELEAQLDSAISNFNKTDQELQSQKAQNAELQSSSVRLTDRLLTSEEQLEARRKQSVELEAVARRVQEIEAREQEAFATIEKLNEQSEARENYHLATMEQLTTHSKARERDLSAQVQQLQQEVYKDPKRQMGSLERVITNTEGQVSDYLVQIDQLQKEATATAADRSAREADMRLLAQLEVQVPRMQREEQEHQNIIDRMVRESAAAAAANRAAREADTQRLSELDAAVSELKRKEQDYLQIMDNLRHEASTAFAHCSDMESDSKQLYSLKGEFSDLQRQSNDFVTENSHLKREAAKFDAATHADSQRIAGLEAVVSELQRQNQEPIGDLSRLQPARQADYQRIQGLESLVNDLKRQEMDQQPDILRLQKETADANAARQSDFVRMSNLEVMVSDFQSQSQQYLHKIDSLQRDAIDGASSTGTARQADLERIGRLEGQLSEMQRREMETQIKEKDCITNIDPLHREAADAASAHSQEMNRKEQYCIANIDHLHREAADTASAHASASRADSQRLADLEGLISDLRRREQGLLEEVAELQSRSCEAVPLSRAEELEELANYHVKENESLTALVATLRKQVQDTLAMAAEPSLERQRLQELEQVSFQQAHRIAEMEEWTQDWQRKEQDYFAQIASLTDKAARVDAQSAHQFAELSHNLSGTQQNEQELLGQMKRLERESVRLNNEVQNLRGYTTELEVLVDELKRKDTYSQQQCLELRQAVEVAEVAAEDQVRTSQQFHAAAEGEVRMAKNYESIAEDQARKAKHFEVASEDHARKAVHYERQVLESRPRGVVPLPPSSSLSVQTHALPAESRASFEFCQAGAFQPEFHSSPSASMPTVEVGAAQMGPVVSSPRSCLNLRQQQPALAPGIQMRHSSSLRAPPGRPSMVTTSVTMVPAATWKEANLLARTASSLSAPAQATNGVQATNEVQRARSPGRAVAIEGSPRFGNGYPDASARASSPMGRVMADQPPSVNGLQPGWESDGQRGRSRSFQGHGSQGLQRLNGIHSHGQPWQAKARNESFVVQEKPSGQPKQGLEETAH</sequence>
<evidence type="ECO:0000313" key="4">
    <source>
        <dbReference type="Proteomes" id="UP000626109"/>
    </source>
</evidence>
<feature type="compositionally biased region" description="Polar residues" evidence="2">
    <location>
        <begin position="1044"/>
        <end position="1056"/>
    </location>
</feature>
<proteinExistence type="predicted"/>
<accession>A0A813LZG6</accession>
<feature type="region of interest" description="Disordered" evidence="2">
    <location>
        <begin position="1"/>
        <end position="75"/>
    </location>
</feature>
<feature type="coiled-coil region" evidence="1">
    <location>
        <begin position="122"/>
        <end position="215"/>
    </location>
</feature>
<reference evidence="3" key="1">
    <citation type="submission" date="2021-02" db="EMBL/GenBank/DDBJ databases">
        <authorList>
            <person name="Dougan E. K."/>
            <person name="Rhodes N."/>
            <person name="Thang M."/>
            <person name="Chan C."/>
        </authorList>
    </citation>
    <scope>NUCLEOTIDE SEQUENCE</scope>
</reference>
<evidence type="ECO:0000256" key="1">
    <source>
        <dbReference type="SAM" id="Coils"/>
    </source>
</evidence>
<protein>
    <submittedName>
        <fullName evidence="3">Uncharacterized protein</fullName>
    </submittedName>
</protein>
<feature type="coiled-coil region" evidence="1">
    <location>
        <begin position="785"/>
        <end position="819"/>
    </location>
</feature>
<feature type="compositionally biased region" description="Polar residues" evidence="2">
    <location>
        <begin position="17"/>
        <end position="30"/>
    </location>
</feature>
<feature type="compositionally biased region" description="Polar residues" evidence="2">
    <location>
        <begin position="1117"/>
        <end position="1128"/>
    </location>
</feature>
<keyword evidence="1" id="KW-0175">Coiled coil</keyword>
<dbReference type="Proteomes" id="UP000626109">
    <property type="component" value="Unassembled WGS sequence"/>
</dbReference>
<comment type="caution">
    <text evidence="3">The sequence shown here is derived from an EMBL/GenBank/DDBJ whole genome shotgun (WGS) entry which is preliminary data.</text>
</comment>
<feature type="compositionally biased region" description="Basic and acidic residues" evidence="2">
    <location>
        <begin position="64"/>
        <end position="75"/>
    </location>
</feature>
<gene>
    <name evidence="3" type="ORF">PGLA2088_LOCUS49539</name>
</gene>
<dbReference type="EMBL" id="CAJNNW010037090">
    <property type="protein sequence ID" value="CAE8739280.1"/>
    <property type="molecule type" value="Genomic_DNA"/>
</dbReference>
<evidence type="ECO:0000313" key="3">
    <source>
        <dbReference type="EMBL" id="CAE8739280.1"/>
    </source>
</evidence>
<feature type="coiled-coil region" evidence="1">
    <location>
        <begin position="267"/>
        <end position="378"/>
    </location>
</feature>
<feature type="coiled-coil region" evidence="1">
    <location>
        <begin position="643"/>
        <end position="670"/>
    </location>
</feature>
<organism evidence="3 4">
    <name type="scientific">Polarella glacialis</name>
    <name type="common">Dinoflagellate</name>
    <dbReference type="NCBI Taxonomy" id="89957"/>
    <lineage>
        <taxon>Eukaryota</taxon>
        <taxon>Sar</taxon>
        <taxon>Alveolata</taxon>
        <taxon>Dinophyceae</taxon>
        <taxon>Suessiales</taxon>
        <taxon>Suessiaceae</taxon>
        <taxon>Polarella</taxon>
    </lineage>
</organism>
<name>A0A813LZG6_POLGL</name>
<feature type="region of interest" description="Disordered" evidence="2">
    <location>
        <begin position="1044"/>
        <end position="1168"/>
    </location>
</feature>